<evidence type="ECO:0000313" key="3">
    <source>
        <dbReference type="Proteomes" id="UP001623592"/>
    </source>
</evidence>
<gene>
    <name evidence="2" type="ORF">ACJDT4_16630</name>
</gene>
<dbReference type="EMBL" id="JBJIAA010000014">
    <property type="protein sequence ID" value="MFL0252047.1"/>
    <property type="molecule type" value="Genomic_DNA"/>
</dbReference>
<sequence length="117" mass="13037">MEKPTSIKIVKALLILELIACIILTLLFIYGSFKSNLDAYKVGQASAQIIISLLLSILSLVFLKPLRYKRLEVVLILQVLICFSCKNIPGLIYSLIPAIIVDFVPDAKSYLKNQVKA</sequence>
<dbReference type="Proteomes" id="UP001623592">
    <property type="component" value="Unassembled WGS sequence"/>
</dbReference>
<keyword evidence="1" id="KW-0472">Membrane</keyword>
<reference evidence="2 3" key="1">
    <citation type="submission" date="2024-11" db="EMBL/GenBank/DDBJ databases">
        <authorList>
            <person name="Heng Y.C."/>
            <person name="Lim A.C.H."/>
            <person name="Lee J.K.Y."/>
            <person name="Kittelmann S."/>
        </authorList>
    </citation>
    <scope>NUCLEOTIDE SEQUENCE [LARGE SCALE GENOMIC DNA]</scope>
    <source>
        <strain evidence="2 3">WILCCON 0114</strain>
    </source>
</reference>
<protein>
    <submittedName>
        <fullName evidence="2">Uncharacterized protein</fullName>
    </submittedName>
</protein>
<comment type="caution">
    <text evidence="2">The sequence shown here is derived from an EMBL/GenBank/DDBJ whole genome shotgun (WGS) entry which is preliminary data.</text>
</comment>
<keyword evidence="3" id="KW-1185">Reference proteome</keyword>
<name>A0ABW8TID7_9CLOT</name>
<evidence type="ECO:0000256" key="1">
    <source>
        <dbReference type="SAM" id="Phobius"/>
    </source>
</evidence>
<proteinExistence type="predicted"/>
<feature type="transmembrane region" description="Helical" evidence="1">
    <location>
        <begin position="12"/>
        <end position="33"/>
    </location>
</feature>
<feature type="transmembrane region" description="Helical" evidence="1">
    <location>
        <begin position="75"/>
        <end position="100"/>
    </location>
</feature>
<keyword evidence="1" id="KW-1133">Transmembrane helix</keyword>
<organism evidence="2 3">
    <name type="scientific">Clostridium neuense</name>
    <dbReference type="NCBI Taxonomy" id="1728934"/>
    <lineage>
        <taxon>Bacteria</taxon>
        <taxon>Bacillati</taxon>
        <taxon>Bacillota</taxon>
        <taxon>Clostridia</taxon>
        <taxon>Eubacteriales</taxon>
        <taxon>Clostridiaceae</taxon>
        <taxon>Clostridium</taxon>
    </lineage>
</organism>
<feature type="transmembrane region" description="Helical" evidence="1">
    <location>
        <begin position="45"/>
        <end position="63"/>
    </location>
</feature>
<dbReference type="RefSeq" id="WP_406788699.1">
    <property type="nucleotide sequence ID" value="NZ_JBJIAA010000014.1"/>
</dbReference>
<keyword evidence="1" id="KW-0812">Transmembrane</keyword>
<accession>A0ABW8TID7</accession>
<evidence type="ECO:0000313" key="2">
    <source>
        <dbReference type="EMBL" id="MFL0252047.1"/>
    </source>
</evidence>